<keyword evidence="2" id="KW-1185">Reference proteome</keyword>
<protein>
    <submittedName>
        <fullName evidence="1">Uncharacterized protein</fullName>
    </submittedName>
</protein>
<accession>A0A7X0C456</accession>
<comment type="caution">
    <text evidence="1">The sequence shown here is derived from an EMBL/GenBank/DDBJ whole genome shotgun (WGS) entry which is preliminary data.</text>
</comment>
<gene>
    <name evidence="1" type="ORF">FHU36_003230</name>
</gene>
<organism evidence="1 2">
    <name type="scientific">Nonomuraea muscovyensis</name>
    <dbReference type="NCBI Taxonomy" id="1124761"/>
    <lineage>
        <taxon>Bacteria</taxon>
        <taxon>Bacillati</taxon>
        <taxon>Actinomycetota</taxon>
        <taxon>Actinomycetes</taxon>
        <taxon>Streptosporangiales</taxon>
        <taxon>Streptosporangiaceae</taxon>
        <taxon>Nonomuraea</taxon>
    </lineage>
</organism>
<proteinExistence type="predicted"/>
<dbReference type="RefSeq" id="WP_185084449.1">
    <property type="nucleotide sequence ID" value="NZ_JACHJB010000001.1"/>
</dbReference>
<dbReference type="Proteomes" id="UP000583800">
    <property type="component" value="Unassembled WGS sequence"/>
</dbReference>
<evidence type="ECO:0000313" key="1">
    <source>
        <dbReference type="EMBL" id="MBB6346721.1"/>
    </source>
</evidence>
<dbReference type="EMBL" id="JACHJB010000001">
    <property type="protein sequence ID" value="MBB6346721.1"/>
    <property type="molecule type" value="Genomic_DNA"/>
</dbReference>
<sequence length="129" mass="14504">MVGERAASARRGVTALLVGVAVAVPAGCGMLEEQRFERSAASMEQVARTVREDDDPTRRPREIGSLAFEDVYRDGDRVYFMLGEVIEGVDPYGYVYSPNERPVDHDDSDSVDSAFEHIRGPWYHWSDTY</sequence>
<dbReference type="AlphaFoldDB" id="A0A7X0C456"/>
<reference evidence="1 2" key="1">
    <citation type="submission" date="2020-08" db="EMBL/GenBank/DDBJ databases">
        <title>Sequencing the genomes of 1000 actinobacteria strains.</title>
        <authorList>
            <person name="Klenk H.-P."/>
        </authorList>
    </citation>
    <scope>NUCLEOTIDE SEQUENCE [LARGE SCALE GENOMIC DNA]</scope>
    <source>
        <strain evidence="1 2">DSM 45913</strain>
    </source>
</reference>
<evidence type="ECO:0000313" key="2">
    <source>
        <dbReference type="Proteomes" id="UP000583800"/>
    </source>
</evidence>
<name>A0A7X0C456_9ACTN</name>